<evidence type="ECO:0000313" key="3">
    <source>
        <dbReference type="Proteomes" id="UP001221142"/>
    </source>
</evidence>
<keyword evidence="1" id="KW-0472">Membrane</keyword>
<evidence type="ECO:0000256" key="1">
    <source>
        <dbReference type="SAM" id="Phobius"/>
    </source>
</evidence>
<organism evidence="2 3">
    <name type="scientific">Roridomyces roridus</name>
    <dbReference type="NCBI Taxonomy" id="1738132"/>
    <lineage>
        <taxon>Eukaryota</taxon>
        <taxon>Fungi</taxon>
        <taxon>Dikarya</taxon>
        <taxon>Basidiomycota</taxon>
        <taxon>Agaricomycotina</taxon>
        <taxon>Agaricomycetes</taxon>
        <taxon>Agaricomycetidae</taxon>
        <taxon>Agaricales</taxon>
        <taxon>Marasmiineae</taxon>
        <taxon>Mycenaceae</taxon>
        <taxon>Roridomyces</taxon>
    </lineage>
</organism>
<dbReference type="Proteomes" id="UP001221142">
    <property type="component" value="Unassembled WGS sequence"/>
</dbReference>
<keyword evidence="3" id="KW-1185">Reference proteome</keyword>
<sequence>MNKIQAKHSSEACRSRWHGGVVRPTIGGTESGGGVWGGTVILGISFESASAGVPSNGKAVALRSTPGWEPAFAFLLLSLYYGCAVMGVLCRVCSAFARQIDSGSARARSNCTITKQSPMAWLAVGV</sequence>
<keyword evidence="1" id="KW-1133">Transmembrane helix</keyword>
<name>A0AAD7FH61_9AGAR</name>
<gene>
    <name evidence="2" type="ORF">FB45DRAFT_871814</name>
</gene>
<feature type="transmembrane region" description="Helical" evidence="1">
    <location>
        <begin position="71"/>
        <end position="90"/>
    </location>
</feature>
<dbReference type="AlphaFoldDB" id="A0AAD7FH61"/>
<protein>
    <submittedName>
        <fullName evidence="2">Uncharacterized protein</fullName>
    </submittedName>
</protein>
<keyword evidence="1" id="KW-0812">Transmembrane</keyword>
<comment type="caution">
    <text evidence="2">The sequence shown here is derived from an EMBL/GenBank/DDBJ whole genome shotgun (WGS) entry which is preliminary data.</text>
</comment>
<evidence type="ECO:0000313" key="2">
    <source>
        <dbReference type="EMBL" id="KAJ7619706.1"/>
    </source>
</evidence>
<reference evidence="2" key="1">
    <citation type="submission" date="2023-03" db="EMBL/GenBank/DDBJ databases">
        <title>Massive genome expansion in bonnet fungi (Mycena s.s.) driven by repeated elements and novel gene families across ecological guilds.</title>
        <authorList>
            <consortium name="Lawrence Berkeley National Laboratory"/>
            <person name="Harder C.B."/>
            <person name="Miyauchi S."/>
            <person name="Viragh M."/>
            <person name="Kuo A."/>
            <person name="Thoen E."/>
            <person name="Andreopoulos B."/>
            <person name="Lu D."/>
            <person name="Skrede I."/>
            <person name="Drula E."/>
            <person name="Henrissat B."/>
            <person name="Morin E."/>
            <person name="Kohler A."/>
            <person name="Barry K."/>
            <person name="LaButti K."/>
            <person name="Morin E."/>
            <person name="Salamov A."/>
            <person name="Lipzen A."/>
            <person name="Mereny Z."/>
            <person name="Hegedus B."/>
            <person name="Baldrian P."/>
            <person name="Stursova M."/>
            <person name="Weitz H."/>
            <person name="Taylor A."/>
            <person name="Grigoriev I.V."/>
            <person name="Nagy L.G."/>
            <person name="Martin F."/>
            <person name="Kauserud H."/>
        </authorList>
    </citation>
    <scope>NUCLEOTIDE SEQUENCE</scope>
    <source>
        <strain evidence="2">9284</strain>
    </source>
</reference>
<proteinExistence type="predicted"/>
<accession>A0AAD7FH61</accession>
<dbReference type="EMBL" id="JARKIF010000018">
    <property type="protein sequence ID" value="KAJ7619706.1"/>
    <property type="molecule type" value="Genomic_DNA"/>
</dbReference>